<evidence type="ECO:0000313" key="7">
    <source>
        <dbReference type="EMBL" id="MCP2273883.1"/>
    </source>
</evidence>
<gene>
    <name evidence="7" type="ORF">LV75_006415</name>
</gene>
<feature type="transmembrane region" description="Helical" evidence="5">
    <location>
        <begin position="278"/>
        <end position="298"/>
    </location>
</feature>
<organism evidence="7 8">
    <name type="scientific">Actinokineospora diospyrosa</name>
    <dbReference type="NCBI Taxonomy" id="103728"/>
    <lineage>
        <taxon>Bacteria</taxon>
        <taxon>Bacillati</taxon>
        <taxon>Actinomycetota</taxon>
        <taxon>Actinomycetes</taxon>
        <taxon>Pseudonocardiales</taxon>
        <taxon>Pseudonocardiaceae</taxon>
        <taxon>Actinokineospora</taxon>
    </lineage>
</organism>
<feature type="transmembrane region" description="Helical" evidence="5">
    <location>
        <begin position="12"/>
        <end position="40"/>
    </location>
</feature>
<accession>A0ABT1IMJ7</accession>
<evidence type="ECO:0000256" key="5">
    <source>
        <dbReference type="SAM" id="Phobius"/>
    </source>
</evidence>
<keyword evidence="2 5" id="KW-0812">Transmembrane</keyword>
<protein>
    <submittedName>
        <fullName evidence="7">Arabinose efflux permease, MFS family</fullName>
    </submittedName>
</protein>
<dbReference type="Pfam" id="PF07690">
    <property type="entry name" value="MFS_1"/>
    <property type="match status" value="1"/>
</dbReference>
<dbReference type="InterPro" id="IPR011701">
    <property type="entry name" value="MFS"/>
</dbReference>
<evidence type="ECO:0000256" key="1">
    <source>
        <dbReference type="ARBA" id="ARBA00004651"/>
    </source>
</evidence>
<feature type="transmembrane region" description="Helical" evidence="5">
    <location>
        <begin position="172"/>
        <end position="190"/>
    </location>
</feature>
<dbReference type="EMBL" id="JAMTCO010000019">
    <property type="protein sequence ID" value="MCP2273883.1"/>
    <property type="molecule type" value="Genomic_DNA"/>
</dbReference>
<dbReference type="Proteomes" id="UP001205185">
    <property type="component" value="Unassembled WGS sequence"/>
</dbReference>
<dbReference type="InterPro" id="IPR036259">
    <property type="entry name" value="MFS_trans_sf"/>
</dbReference>
<name>A0ABT1IMJ7_9PSEU</name>
<keyword evidence="8" id="KW-1185">Reference proteome</keyword>
<dbReference type="SUPFAM" id="SSF103473">
    <property type="entry name" value="MFS general substrate transporter"/>
    <property type="match status" value="1"/>
</dbReference>
<sequence length="404" mass="41379">MFSPYRRIFATPGALAFTAAGFVARLPMAMFSVSTVIMVATRYDSFALAGAVSAAGLVAVAVGSPFIGRLVDRLGQARVALPATLISAASSTVTVICAYNSAPVWTVFVTYVISAGVPFVSAMARARWAYVLADDPDGLHVANSFERVVDEVCLVGGPILATLLSTLVFPEAGLLVATALLVVGTVLFSAQKRTEPPVEPHTSEVKPKSPVRAPGVQVILVTFLAIGVILGSLEVVTIGFADSQGHKSSAGFVLALLAAGSAVSGIVFGLLRPHRTAAVRYLTGVAVLGLAMVPLLFVDNLLLLGAWLAVAGLVVSPTMVTSMTLLQEVVPAKQINEGVTLTEAALIVGISIGAASGGWVVQHVGAAEGYRVPVVAGLVAFAVALVGARKLLSAPALQSTGGTR</sequence>
<comment type="caution">
    <text evidence="7">The sequence shown here is derived from an EMBL/GenBank/DDBJ whole genome shotgun (WGS) entry which is preliminary data.</text>
</comment>
<feature type="domain" description="Major facilitator superfamily (MFS) profile" evidence="6">
    <location>
        <begin position="211"/>
        <end position="404"/>
    </location>
</feature>
<keyword evidence="4 5" id="KW-0472">Membrane</keyword>
<feature type="transmembrane region" description="Helical" evidence="5">
    <location>
        <begin position="304"/>
        <end position="326"/>
    </location>
</feature>
<keyword evidence="3 5" id="KW-1133">Transmembrane helix</keyword>
<feature type="transmembrane region" description="Helical" evidence="5">
    <location>
        <begin position="338"/>
        <end position="358"/>
    </location>
</feature>
<feature type="transmembrane region" description="Helical" evidence="5">
    <location>
        <begin position="79"/>
        <end position="102"/>
    </location>
</feature>
<feature type="transmembrane region" description="Helical" evidence="5">
    <location>
        <begin position="211"/>
        <end position="230"/>
    </location>
</feature>
<dbReference type="Gene3D" id="1.20.1250.20">
    <property type="entry name" value="MFS general substrate transporter like domains"/>
    <property type="match status" value="2"/>
</dbReference>
<dbReference type="InterPro" id="IPR020846">
    <property type="entry name" value="MFS_dom"/>
</dbReference>
<dbReference type="RefSeq" id="WP_253891071.1">
    <property type="nucleotide sequence ID" value="NZ_BAAAVB010000010.1"/>
</dbReference>
<evidence type="ECO:0000256" key="3">
    <source>
        <dbReference type="ARBA" id="ARBA00022989"/>
    </source>
</evidence>
<evidence type="ECO:0000256" key="4">
    <source>
        <dbReference type="ARBA" id="ARBA00023136"/>
    </source>
</evidence>
<comment type="subcellular location">
    <subcellularLocation>
        <location evidence="1">Cell membrane</location>
        <topology evidence="1">Multi-pass membrane protein</topology>
    </subcellularLocation>
</comment>
<evidence type="ECO:0000256" key="2">
    <source>
        <dbReference type="ARBA" id="ARBA00022692"/>
    </source>
</evidence>
<dbReference type="PANTHER" id="PTHR23542:SF1">
    <property type="entry name" value="MAJOR FACILITATOR SUPERFAMILY (MFS) PROFILE DOMAIN-CONTAINING PROTEIN"/>
    <property type="match status" value="1"/>
</dbReference>
<proteinExistence type="predicted"/>
<dbReference type="PANTHER" id="PTHR23542">
    <property type="match status" value="1"/>
</dbReference>
<feature type="transmembrane region" description="Helical" evidence="5">
    <location>
        <begin position="370"/>
        <end position="388"/>
    </location>
</feature>
<evidence type="ECO:0000259" key="6">
    <source>
        <dbReference type="PROSITE" id="PS50850"/>
    </source>
</evidence>
<feature type="transmembrane region" description="Helical" evidence="5">
    <location>
        <begin position="108"/>
        <end position="128"/>
    </location>
</feature>
<feature type="transmembrane region" description="Helical" evidence="5">
    <location>
        <begin position="250"/>
        <end position="271"/>
    </location>
</feature>
<reference evidence="7 8" key="1">
    <citation type="submission" date="2022-06" db="EMBL/GenBank/DDBJ databases">
        <title>Genomic Encyclopedia of Archaeal and Bacterial Type Strains, Phase II (KMG-II): from individual species to whole genera.</title>
        <authorList>
            <person name="Goeker M."/>
        </authorList>
    </citation>
    <scope>NUCLEOTIDE SEQUENCE [LARGE SCALE GENOMIC DNA]</scope>
    <source>
        <strain evidence="7 8">DSM 44255</strain>
    </source>
</reference>
<evidence type="ECO:0000313" key="8">
    <source>
        <dbReference type="Proteomes" id="UP001205185"/>
    </source>
</evidence>
<feature type="transmembrane region" description="Helical" evidence="5">
    <location>
        <begin position="46"/>
        <end position="67"/>
    </location>
</feature>
<dbReference type="PROSITE" id="PS50850">
    <property type="entry name" value="MFS"/>
    <property type="match status" value="1"/>
</dbReference>